<proteinExistence type="predicted"/>
<dbReference type="HOGENOM" id="CLU_455742_0_0_1"/>
<feature type="compositionally biased region" description="Polar residues" evidence="1">
    <location>
        <begin position="482"/>
        <end position="499"/>
    </location>
</feature>
<sequence>MVLDITSGDNKSSDKEDWAKFEERFLDDDTFPSGDSLGLRERYRLNTEVEFHLHVGAEPHHGVTVEDLWSPSRTKLWGGFPQLEPYKAPRLTRPDTVMRLLIALGTEAKRAKDRWDYYNHHNAWFGPELQKWSTVESSVFPQDVQPLIRMLLARHMSWLRAKAMAPYVFTHWKVMTYILREAIHLYATTERLIDSYKFPESALSAEITAEDLLNQVKRTKAQVFELSYICSELKEWHNFTIDITGRLEGNWPVLDISSLGDIIQTIDGIMEWIYAAYDLSVRQMESRTKRWDELGLGTPYKGSNTVANYLFGSIGDGEEPKGLEAALKNARRQDPSRMVMKERSKSIEDIMSESLDGLAETTLENEATQTVHSPPIREPAPGAKSTPTPPASSSKDDTAQSKAEMNLDAPLLVNSPPSNLPELTEKSKPDSRTGIAPPPPPTSIEPGPDVDPTPALAPTPAPAPTLAPTPTPTPVAEPTPSPQVGDSDTRSSRIPTQPSALEESSLKSKGKGKGKGKSKAAQRNPMLPSPPSASALPLATPETRQTRKRKPAPETDVGTSRGKRLSVRLQAKETETTANMGAQAGKDGGRIATRSSRRK</sequence>
<name>M5C875_THACB</name>
<feature type="compositionally biased region" description="Pro residues" evidence="1">
    <location>
        <begin position="436"/>
        <end position="481"/>
    </location>
</feature>
<reference evidence="2 3" key="1">
    <citation type="journal article" date="2013" name="J. Biotechnol.">
        <title>Establishment and interpretation of the genome sequence of the phytopathogenic fungus Rhizoctonia solani AG1-IB isolate 7/3/14.</title>
        <authorList>
            <person name="Wibberg D.W."/>
            <person name="Jelonek L.J."/>
            <person name="Rupp O.R."/>
            <person name="Hennig M.H."/>
            <person name="Eikmeyer F.E."/>
            <person name="Goesmann A.G."/>
            <person name="Hartmann A.H."/>
            <person name="Borriss R.B."/>
            <person name="Grosch R.G."/>
            <person name="Puehler A.P."/>
            <person name="Schlueter A.S."/>
        </authorList>
    </citation>
    <scope>NUCLEOTIDE SEQUENCE [LARGE SCALE GENOMIC DNA]</scope>
    <source>
        <strain evidence="3">AG1-IB / isolate 7/3/14</strain>
    </source>
</reference>
<gene>
    <name evidence="2" type="ORF">BN14_09657</name>
</gene>
<protein>
    <submittedName>
        <fullName evidence="2">Uncharacterized protein</fullName>
    </submittedName>
</protein>
<comment type="caution">
    <text evidence="2">The sequence shown here is derived from an EMBL/GenBank/DDBJ whole genome shotgun (WGS) entry which is preliminary data.</text>
</comment>
<feature type="region of interest" description="Disordered" evidence="1">
    <location>
        <begin position="366"/>
        <end position="599"/>
    </location>
</feature>
<evidence type="ECO:0000313" key="2">
    <source>
        <dbReference type="EMBL" id="CCO35539.1"/>
    </source>
</evidence>
<evidence type="ECO:0000256" key="1">
    <source>
        <dbReference type="SAM" id="MobiDB-lite"/>
    </source>
</evidence>
<dbReference type="EMBL" id="CAOJ01014736">
    <property type="protein sequence ID" value="CCO35539.1"/>
    <property type="molecule type" value="Genomic_DNA"/>
</dbReference>
<dbReference type="AlphaFoldDB" id="M5C875"/>
<evidence type="ECO:0000313" key="3">
    <source>
        <dbReference type="Proteomes" id="UP000012065"/>
    </source>
</evidence>
<feature type="compositionally biased region" description="Basic residues" evidence="1">
    <location>
        <begin position="508"/>
        <end position="520"/>
    </location>
</feature>
<dbReference type="Proteomes" id="UP000012065">
    <property type="component" value="Unassembled WGS sequence"/>
</dbReference>
<feature type="compositionally biased region" description="Low complexity" evidence="1">
    <location>
        <begin position="410"/>
        <end position="422"/>
    </location>
</feature>
<organism evidence="2 3">
    <name type="scientific">Thanatephorus cucumeris (strain AG1-IB / isolate 7/3/14)</name>
    <name type="common">Lettuce bottom rot fungus</name>
    <name type="synonym">Rhizoctonia solani</name>
    <dbReference type="NCBI Taxonomy" id="1108050"/>
    <lineage>
        <taxon>Eukaryota</taxon>
        <taxon>Fungi</taxon>
        <taxon>Dikarya</taxon>
        <taxon>Basidiomycota</taxon>
        <taxon>Agaricomycotina</taxon>
        <taxon>Agaricomycetes</taxon>
        <taxon>Cantharellales</taxon>
        <taxon>Ceratobasidiaceae</taxon>
        <taxon>Rhizoctonia</taxon>
        <taxon>Rhizoctonia solani AG-1</taxon>
    </lineage>
</organism>
<accession>M5C875</accession>